<gene>
    <name evidence="1" type="ORF">P353_25895</name>
</gene>
<name>A0A096H932_COMTE</name>
<sequence>MTGVGRCDPAAPAPWLVRLQGKLAIDRAKRCEIGAAPAQQNLLA</sequence>
<evidence type="ECO:0000313" key="1">
    <source>
        <dbReference type="EMBL" id="KGH25327.1"/>
    </source>
</evidence>
<proteinExistence type="predicted"/>
<evidence type="ECO:0000313" key="2">
    <source>
        <dbReference type="Proteomes" id="UP000029553"/>
    </source>
</evidence>
<protein>
    <submittedName>
        <fullName evidence="1">Uncharacterized protein</fullName>
    </submittedName>
</protein>
<organism evidence="1 2">
    <name type="scientific">Comamonas testosteroni</name>
    <name type="common">Pseudomonas testosteroni</name>
    <dbReference type="NCBI Taxonomy" id="285"/>
    <lineage>
        <taxon>Bacteria</taxon>
        <taxon>Pseudomonadati</taxon>
        <taxon>Pseudomonadota</taxon>
        <taxon>Betaproteobacteria</taxon>
        <taxon>Burkholderiales</taxon>
        <taxon>Comamonadaceae</taxon>
        <taxon>Comamonas</taxon>
    </lineage>
</organism>
<dbReference type="EMBL" id="AWOR01000089">
    <property type="protein sequence ID" value="KGH25327.1"/>
    <property type="molecule type" value="Genomic_DNA"/>
</dbReference>
<reference evidence="1 2" key="1">
    <citation type="submission" date="2013-09" db="EMBL/GenBank/DDBJ databases">
        <title>High correlation between genotypes and phenotypes of environmental bacteria Comamonas testosteroni strains.</title>
        <authorList>
            <person name="Liu L."/>
            <person name="Zhu W."/>
            <person name="Xia X."/>
            <person name="Xu B."/>
            <person name="Luo M."/>
            <person name="Wang G."/>
        </authorList>
    </citation>
    <scope>NUCLEOTIDE SEQUENCE [LARGE SCALE GENOMIC DNA]</scope>
    <source>
        <strain evidence="1 2">JL40</strain>
    </source>
</reference>
<comment type="caution">
    <text evidence="1">The sequence shown here is derived from an EMBL/GenBank/DDBJ whole genome shotgun (WGS) entry which is preliminary data.</text>
</comment>
<dbReference type="AlphaFoldDB" id="A0A096H932"/>
<dbReference type="Proteomes" id="UP000029553">
    <property type="component" value="Unassembled WGS sequence"/>
</dbReference>
<accession>A0A096H932</accession>